<proteinExistence type="predicted"/>
<evidence type="ECO:0000313" key="1">
    <source>
        <dbReference type="EMBL" id="KAJ1675188.1"/>
    </source>
</evidence>
<evidence type="ECO:0000313" key="2">
    <source>
        <dbReference type="Proteomes" id="UP001145114"/>
    </source>
</evidence>
<accession>A0ACC1HJ85</accession>
<organism evidence="1 2">
    <name type="scientific">Spiromyces aspiralis</name>
    <dbReference type="NCBI Taxonomy" id="68401"/>
    <lineage>
        <taxon>Eukaryota</taxon>
        <taxon>Fungi</taxon>
        <taxon>Fungi incertae sedis</taxon>
        <taxon>Zoopagomycota</taxon>
        <taxon>Kickxellomycotina</taxon>
        <taxon>Kickxellomycetes</taxon>
        <taxon>Kickxellales</taxon>
        <taxon>Kickxellaceae</taxon>
        <taxon>Spiromyces</taxon>
    </lineage>
</organism>
<keyword evidence="2" id="KW-1185">Reference proteome</keyword>
<sequence length="614" mass="66697">MDTATKLPVAERGGGPHHFSAIDDSSDSDDIFSYQNELIQQYMLARNGNHHQYEHRRHLESGTTPSVMAAHHHRLHYRPEAISDSVNASLLPSLQKHHDSQYPEREDGLNSTVFDASNNTNNNNSNSRSSSSDDNVPSTRQSWYCIMCGLIVLLAPLQYGYKLAELNSIHRTITDCDPRDTRTGLSPAISPHPLPHCLPMSDVMFGLVTSMFAVGGLAGALASGHVANKLGRAGGLRWNNAGLIAGSVLEGLSVNPAMLMLGRLLVGFSSALSIVLAPMYLAEIATEQRRGMMTTLNQTAIVTGLLTAQVLGYWLNSQPYWRVVVGVGAFVSTVHAMLMLFVTESPKYLFTTGYMLDAKLALLKLRDRLDTVDAELAQWAKPDTEGCNGGAAADTPTDIQHRHVITIFNIWRRPEYRFVLLMIAFLQLSQQFSGINMVFFYSSSVLSALVGVDIANLLVIFLGVINVVFTFLGNYLVDRMDRRTLLLGSMIAMMVSQLTLALGVGLDRPSMAAVALFLVVASFAPGFGPLPFLLTTELFPTVALGAGSSYSISANWVGAFLIALGFPPLQAAIGAWVFVVFLVSLAVGSAVVYAYLPETRGRSGENIAWGLPDL</sequence>
<reference evidence="1" key="1">
    <citation type="submission" date="2022-06" db="EMBL/GenBank/DDBJ databases">
        <title>Phylogenomic reconstructions and comparative analyses of Kickxellomycotina fungi.</title>
        <authorList>
            <person name="Reynolds N.K."/>
            <person name="Stajich J.E."/>
            <person name="Barry K."/>
            <person name="Grigoriev I.V."/>
            <person name="Crous P."/>
            <person name="Smith M.E."/>
        </authorList>
    </citation>
    <scope>NUCLEOTIDE SEQUENCE</scope>
    <source>
        <strain evidence="1">RSA 2271</strain>
    </source>
</reference>
<comment type="caution">
    <text evidence="1">The sequence shown here is derived from an EMBL/GenBank/DDBJ whole genome shotgun (WGS) entry which is preliminary data.</text>
</comment>
<dbReference type="Proteomes" id="UP001145114">
    <property type="component" value="Unassembled WGS sequence"/>
</dbReference>
<dbReference type="EMBL" id="JAMZIH010005435">
    <property type="protein sequence ID" value="KAJ1675188.1"/>
    <property type="molecule type" value="Genomic_DNA"/>
</dbReference>
<protein>
    <submittedName>
        <fullName evidence="1">Bifunctional purine biosynthesis protein PurH</fullName>
    </submittedName>
</protein>
<gene>
    <name evidence="1" type="primary">HGT20_1</name>
    <name evidence="1" type="ORF">EV182_001758</name>
</gene>
<name>A0ACC1HJ85_9FUNG</name>